<dbReference type="InterPro" id="IPR001647">
    <property type="entry name" value="HTH_TetR"/>
</dbReference>
<keyword evidence="3" id="KW-0804">Transcription</keyword>
<gene>
    <name evidence="6" type="ORF">OD750_026145</name>
</gene>
<dbReference type="Proteomes" id="UP001139971">
    <property type="component" value="Unassembled WGS sequence"/>
</dbReference>
<feature type="domain" description="HTH tetR-type" evidence="5">
    <location>
        <begin position="17"/>
        <end position="77"/>
    </location>
</feature>
<dbReference type="AlphaFoldDB" id="A0A9X3YQF2"/>
<dbReference type="Pfam" id="PF00440">
    <property type="entry name" value="TetR_N"/>
    <property type="match status" value="1"/>
</dbReference>
<evidence type="ECO:0000259" key="5">
    <source>
        <dbReference type="PROSITE" id="PS50977"/>
    </source>
</evidence>
<dbReference type="Pfam" id="PF16925">
    <property type="entry name" value="TetR_C_13"/>
    <property type="match status" value="1"/>
</dbReference>
<dbReference type="SUPFAM" id="SSF46689">
    <property type="entry name" value="Homeodomain-like"/>
    <property type="match status" value="1"/>
</dbReference>
<proteinExistence type="predicted"/>
<evidence type="ECO:0000313" key="7">
    <source>
        <dbReference type="Proteomes" id="UP001139971"/>
    </source>
</evidence>
<keyword evidence="2 4" id="KW-0238">DNA-binding</keyword>
<dbReference type="Gene3D" id="1.10.10.60">
    <property type="entry name" value="Homeodomain-like"/>
    <property type="match status" value="1"/>
</dbReference>
<protein>
    <submittedName>
        <fullName evidence="6">TetR/AcrR family transcriptional regulator</fullName>
    </submittedName>
</protein>
<dbReference type="PRINTS" id="PR00455">
    <property type="entry name" value="HTHTETR"/>
</dbReference>
<feature type="DNA-binding region" description="H-T-H motif" evidence="4">
    <location>
        <begin position="40"/>
        <end position="59"/>
    </location>
</feature>
<evidence type="ECO:0000256" key="2">
    <source>
        <dbReference type="ARBA" id="ARBA00023125"/>
    </source>
</evidence>
<evidence type="ECO:0000256" key="3">
    <source>
        <dbReference type="ARBA" id="ARBA00023163"/>
    </source>
</evidence>
<comment type="caution">
    <text evidence="6">The sequence shown here is derived from an EMBL/GenBank/DDBJ whole genome shotgun (WGS) entry which is preliminary data.</text>
</comment>
<evidence type="ECO:0000256" key="1">
    <source>
        <dbReference type="ARBA" id="ARBA00023015"/>
    </source>
</evidence>
<dbReference type="Gene3D" id="1.10.357.10">
    <property type="entry name" value="Tetracycline Repressor, domain 2"/>
    <property type="match status" value="1"/>
</dbReference>
<keyword evidence="7" id="KW-1185">Reference proteome</keyword>
<dbReference type="RefSeq" id="WP_263543038.1">
    <property type="nucleotide sequence ID" value="NZ_JAOVZO020000023.1"/>
</dbReference>
<evidence type="ECO:0000313" key="6">
    <source>
        <dbReference type="EMBL" id="MDC8016022.1"/>
    </source>
</evidence>
<dbReference type="GO" id="GO:0003677">
    <property type="term" value="F:DNA binding"/>
    <property type="evidence" value="ECO:0007669"/>
    <property type="project" value="UniProtKB-UniRule"/>
</dbReference>
<name>A0A9X3YQF2_9GAMM</name>
<dbReference type="InterPro" id="IPR009057">
    <property type="entry name" value="Homeodomain-like_sf"/>
</dbReference>
<accession>A0A9X3YQF2</accession>
<sequence length="206" mass="22621">MPLALASTRGAPQTKGEATRDLIVGAAYDMARQDGLEGLSIGTVAQAVGMSKSGVFAHFGSREDLQFAVLESACERFVGFVMTPALKARRGLPRLRVIMANWCEWARYTQGHCVLLAAVGEFDGRPGPLRERVVQYQARWRSELARAIRIAVEIGELAADTEPEQFAFEIYGVLMVLHHDAGLFGYDTALARAERAYERLVASYSP</sequence>
<dbReference type="PANTHER" id="PTHR47506">
    <property type="entry name" value="TRANSCRIPTIONAL REGULATORY PROTEIN"/>
    <property type="match status" value="1"/>
</dbReference>
<reference evidence="6" key="1">
    <citation type="submission" date="2023-02" db="EMBL/GenBank/DDBJ databases">
        <title>Tahibacter soli sp. nov. isolated from soil.</title>
        <authorList>
            <person name="Baek J.H."/>
            <person name="Lee J.K."/>
            <person name="Choi D.G."/>
            <person name="Jeon C.O."/>
        </authorList>
    </citation>
    <scope>NUCLEOTIDE SEQUENCE</scope>
    <source>
        <strain evidence="6">BL</strain>
    </source>
</reference>
<dbReference type="PANTHER" id="PTHR47506:SF6">
    <property type="entry name" value="HTH-TYPE TRANSCRIPTIONAL REPRESSOR NEMR"/>
    <property type="match status" value="1"/>
</dbReference>
<dbReference type="EMBL" id="JAOVZO020000023">
    <property type="protein sequence ID" value="MDC8016022.1"/>
    <property type="molecule type" value="Genomic_DNA"/>
</dbReference>
<organism evidence="6 7">
    <name type="scientific">Tahibacter soli</name>
    <dbReference type="NCBI Taxonomy" id="2983605"/>
    <lineage>
        <taxon>Bacteria</taxon>
        <taxon>Pseudomonadati</taxon>
        <taxon>Pseudomonadota</taxon>
        <taxon>Gammaproteobacteria</taxon>
        <taxon>Lysobacterales</taxon>
        <taxon>Rhodanobacteraceae</taxon>
        <taxon>Tahibacter</taxon>
    </lineage>
</organism>
<evidence type="ECO:0000256" key="4">
    <source>
        <dbReference type="PROSITE-ProRule" id="PRU00335"/>
    </source>
</evidence>
<dbReference type="PROSITE" id="PS50977">
    <property type="entry name" value="HTH_TETR_2"/>
    <property type="match status" value="1"/>
</dbReference>
<dbReference type="SUPFAM" id="SSF48498">
    <property type="entry name" value="Tetracyclin repressor-like, C-terminal domain"/>
    <property type="match status" value="1"/>
</dbReference>
<dbReference type="InterPro" id="IPR011075">
    <property type="entry name" value="TetR_C"/>
</dbReference>
<dbReference type="InterPro" id="IPR036271">
    <property type="entry name" value="Tet_transcr_reg_TetR-rel_C_sf"/>
</dbReference>
<keyword evidence="1" id="KW-0805">Transcription regulation</keyword>